<name>A0A6B2H213_9BACT</name>
<accession>A0A6B2H213</accession>
<organism evidence="13 14">
    <name type="scientific">Pontibacter fetidus</name>
    <dbReference type="NCBI Taxonomy" id="2700082"/>
    <lineage>
        <taxon>Bacteria</taxon>
        <taxon>Pseudomonadati</taxon>
        <taxon>Bacteroidota</taxon>
        <taxon>Cytophagia</taxon>
        <taxon>Cytophagales</taxon>
        <taxon>Hymenobacteraceae</taxon>
        <taxon>Pontibacter</taxon>
    </lineage>
</organism>
<dbReference type="InterPro" id="IPR004387">
    <property type="entry name" value="Pept_M50_Zn"/>
</dbReference>
<dbReference type="Proteomes" id="UP000478546">
    <property type="component" value="Unassembled WGS sequence"/>
</dbReference>
<evidence type="ECO:0000256" key="4">
    <source>
        <dbReference type="ARBA" id="ARBA00022670"/>
    </source>
</evidence>
<evidence type="ECO:0000256" key="9">
    <source>
        <dbReference type="ARBA" id="ARBA00023049"/>
    </source>
</evidence>
<dbReference type="Pfam" id="PF17820">
    <property type="entry name" value="PDZ_6"/>
    <property type="match status" value="1"/>
</dbReference>
<dbReference type="EMBL" id="JAAEAA010000002">
    <property type="protein sequence ID" value="NDK54656.1"/>
    <property type="molecule type" value="Genomic_DNA"/>
</dbReference>
<comment type="cofactor">
    <cofactor evidence="1 11">
        <name>Zn(2+)</name>
        <dbReference type="ChEBI" id="CHEBI:29105"/>
    </cofactor>
</comment>
<dbReference type="Gene3D" id="2.30.42.10">
    <property type="match status" value="2"/>
</dbReference>
<evidence type="ECO:0000256" key="8">
    <source>
        <dbReference type="ARBA" id="ARBA00022989"/>
    </source>
</evidence>
<reference evidence="13 14" key="1">
    <citation type="submission" date="2020-01" db="EMBL/GenBank/DDBJ databases">
        <authorList>
            <person name="Kim M.K."/>
        </authorList>
    </citation>
    <scope>NUCLEOTIDE SEQUENCE [LARGE SCALE GENOMIC DNA]</scope>
    <source>
        <strain evidence="13 14">BT213</strain>
    </source>
</reference>
<gene>
    <name evidence="13" type="primary">rseP</name>
    <name evidence="13" type="ORF">GWO68_01890</name>
</gene>
<proteinExistence type="inferred from homology"/>
<feature type="transmembrane region" description="Helical" evidence="11">
    <location>
        <begin position="364"/>
        <end position="383"/>
    </location>
</feature>
<dbReference type="InterPro" id="IPR008915">
    <property type="entry name" value="Peptidase_M50"/>
</dbReference>
<dbReference type="CDD" id="cd23081">
    <property type="entry name" value="cpPDZ_EcRseP-like"/>
    <property type="match status" value="1"/>
</dbReference>
<keyword evidence="4 13" id="KW-0645">Protease</keyword>
<dbReference type="PANTHER" id="PTHR42837:SF2">
    <property type="entry name" value="MEMBRANE METALLOPROTEASE ARASP2, CHLOROPLASTIC-RELATED"/>
    <property type="match status" value="1"/>
</dbReference>
<dbReference type="NCBIfam" id="TIGR00054">
    <property type="entry name" value="RIP metalloprotease RseP"/>
    <property type="match status" value="1"/>
</dbReference>
<dbReference type="InterPro" id="IPR041489">
    <property type="entry name" value="PDZ_6"/>
</dbReference>
<dbReference type="EC" id="3.4.24.-" evidence="11"/>
<evidence type="ECO:0000256" key="1">
    <source>
        <dbReference type="ARBA" id="ARBA00001947"/>
    </source>
</evidence>
<comment type="subcellular location">
    <subcellularLocation>
        <location evidence="2">Membrane</location>
        <topology evidence="2">Multi-pass membrane protein</topology>
    </subcellularLocation>
</comment>
<dbReference type="GO" id="GO:0016020">
    <property type="term" value="C:membrane"/>
    <property type="evidence" value="ECO:0007669"/>
    <property type="project" value="UniProtKB-SubCell"/>
</dbReference>
<keyword evidence="6 11" id="KW-0378">Hydrolase</keyword>
<evidence type="ECO:0000256" key="5">
    <source>
        <dbReference type="ARBA" id="ARBA00022692"/>
    </source>
</evidence>
<evidence type="ECO:0000256" key="7">
    <source>
        <dbReference type="ARBA" id="ARBA00022833"/>
    </source>
</evidence>
<dbReference type="InterPro" id="IPR001478">
    <property type="entry name" value="PDZ"/>
</dbReference>
<evidence type="ECO:0000256" key="2">
    <source>
        <dbReference type="ARBA" id="ARBA00004141"/>
    </source>
</evidence>
<feature type="transmembrane region" description="Helical" evidence="11">
    <location>
        <begin position="97"/>
        <end position="122"/>
    </location>
</feature>
<comment type="similarity">
    <text evidence="3 11">Belongs to the peptidase M50B family.</text>
</comment>
<feature type="transmembrane region" description="Helical" evidence="11">
    <location>
        <begin position="415"/>
        <end position="433"/>
    </location>
</feature>
<dbReference type="GO" id="GO:0006508">
    <property type="term" value="P:proteolysis"/>
    <property type="evidence" value="ECO:0007669"/>
    <property type="project" value="UniProtKB-KW"/>
</dbReference>
<dbReference type="CDD" id="cd06163">
    <property type="entry name" value="S2P-M50_PDZ_RseP-like"/>
    <property type="match status" value="1"/>
</dbReference>
<dbReference type="InterPro" id="IPR036034">
    <property type="entry name" value="PDZ_sf"/>
</dbReference>
<keyword evidence="9 11" id="KW-0482">Metalloprotease</keyword>
<dbReference type="SUPFAM" id="SSF50156">
    <property type="entry name" value="PDZ domain-like"/>
    <property type="match status" value="2"/>
</dbReference>
<protein>
    <recommendedName>
        <fullName evidence="11">Zinc metalloprotease</fullName>
        <ecNumber evidence="11">3.4.24.-</ecNumber>
    </recommendedName>
</protein>
<dbReference type="Pfam" id="PF02163">
    <property type="entry name" value="Peptidase_M50"/>
    <property type="match status" value="1"/>
</dbReference>
<dbReference type="PROSITE" id="PS50106">
    <property type="entry name" value="PDZ"/>
    <property type="match status" value="1"/>
</dbReference>
<evidence type="ECO:0000256" key="10">
    <source>
        <dbReference type="ARBA" id="ARBA00023136"/>
    </source>
</evidence>
<evidence type="ECO:0000313" key="14">
    <source>
        <dbReference type="Proteomes" id="UP000478546"/>
    </source>
</evidence>
<keyword evidence="5 11" id="KW-0812">Transmembrane</keyword>
<dbReference type="GO" id="GO:0046872">
    <property type="term" value="F:metal ion binding"/>
    <property type="evidence" value="ECO:0007669"/>
    <property type="project" value="UniProtKB-KW"/>
</dbReference>
<comment type="caution">
    <text evidence="13">The sequence shown here is derived from an EMBL/GenBank/DDBJ whole genome shotgun (WGS) entry which is preliminary data.</text>
</comment>
<keyword evidence="14" id="KW-1185">Reference proteome</keyword>
<evidence type="ECO:0000259" key="12">
    <source>
        <dbReference type="PROSITE" id="PS50106"/>
    </source>
</evidence>
<dbReference type="SMART" id="SM00228">
    <property type="entry name" value="PDZ"/>
    <property type="match status" value="1"/>
</dbReference>
<sequence>MDIVIMVAQLILGLTILVGLHELGHMLTAKWFGMRVEKYAIGFPPKVFGKKIGETEYMLGLIPLGGFVKISGMVDESMDTEALKEEPKPWEFRAKPAWQRLIVMMGGIIVNVITGIVIYICLTYNYGENYLPAKEVKYGVAPNEIGKEIGFQTGDKIVAVNGKPLEKFEDVYSMDALLNQDAFYTVERNGEKVNIPVPVDLMDKLADKEERMLFVQPRQPFMVDQVMAGSNAADAGLQPGDYILTVNGQEARFFDEFRQLMVKNAGKPITMQVERGEKVIDLKANVEADGTLGFIQKPLLNYATKEYSIGEAIPAGTEQAFGVITANLKGFGKIFRGEVSASKSVSGPIGIAQIFGDTFNWYKFWSITAMLSMVLAFMNFLPIPALDGGHVMFLTYEMISGRKPSDNFLENAQKVGMVLLLGLMAFAIFNDVFKLLF</sequence>
<keyword evidence="8 11" id="KW-1133">Transmembrane helix</keyword>
<keyword evidence="11" id="KW-0479">Metal-binding</keyword>
<feature type="domain" description="PDZ" evidence="12">
    <location>
        <begin position="222"/>
        <end position="277"/>
    </location>
</feature>
<dbReference type="AlphaFoldDB" id="A0A6B2H213"/>
<dbReference type="RefSeq" id="WP_162344708.1">
    <property type="nucleotide sequence ID" value="NZ_JAAEAA010000002.1"/>
</dbReference>
<keyword evidence="10 11" id="KW-0472">Membrane</keyword>
<evidence type="ECO:0000256" key="6">
    <source>
        <dbReference type="ARBA" id="ARBA00022801"/>
    </source>
</evidence>
<keyword evidence="7 11" id="KW-0862">Zinc</keyword>
<evidence type="ECO:0000313" key="13">
    <source>
        <dbReference type="EMBL" id="NDK54656.1"/>
    </source>
</evidence>
<evidence type="ECO:0000256" key="3">
    <source>
        <dbReference type="ARBA" id="ARBA00007931"/>
    </source>
</evidence>
<evidence type="ECO:0000256" key="11">
    <source>
        <dbReference type="RuleBase" id="RU362031"/>
    </source>
</evidence>
<dbReference type="GO" id="GO:0004222">
    <property type="term" value="F:metalloendopeptidase activity"/>
    <property type="evidence" value="ECO:0007669"/>
    <property type="project" value="InterPro"/>
</dbReference>
<dbReference type="PANTHER" id="PTHR42837">
    <property type="entry name" value="REGULATOR OF SIGMA-E PROTEASE RSEP"/>
    <property type="match status" value="1"/>
</dbReference>